<dbReference type="Proteomes" id="UP001139150">
    <property type="component" value="Unassembled WGS sequence"/>
</dbReference>
<comment type="caution">
    <text evidence="3">The sequence shown here is derived from an EMBL/GenBank/DDBJ whole genome shotgun (WGS) entry which is preliminary data.</text>
</comment>
<dbReference type="RefSeq" id="WP_250095526.1">
    <property type="nucleotide sequence ID" value="NZ_JAKRYL010000004.1"/>
</dbReference>
<keyword evidence="1" id="KW-0732">Signal</keyword>
<feature type="signal peptide" evidence="1">
    <location>
        <begin position="1"/>
        <end position="21"/>
    </location>
</feature>
<feature type="domain" description="YtkA-like" evidence="2">
    <location>
        <begin position="36"/>
        <end position="117"/>
    </location>
</feature>
<organism evidence="3 4">
    <name type="scientific">Halalkalibacter alkaliphilus</name>
    <dbReference type="NCBI Taxonomy" id="2917993"/>
    <lineage>
        <taxon>Bacteria</taxon>
        <taxon>Bacillati</taxon>
        <taxon>Bacillota</taxon>
        <taxon>Bacilli</taxon>
        <taxon>Bacillales</taxon>
        <taxon>Bacillaceae</taxon>
        <taxon>Halalkalibacter</taxon>
    </lineage>
</organism>
<evidence type="ECO:0000313" key="3">
    <source>
        <dbReference type="EMBL" id="MCL7746614.1"/>
    </source>
</evidence>
<evidence type="ECO:0000256" key="1">
    <source>
        <dbReference type="SAM" id="SignalP"/>
    </source>
</evidence>
<evidence type="ECO:0000313" key="4">
    <source>
        <dbReference type="Proteomes" id="UP001139150"/>
    </source>
</evidence>
<dbReference type="AlphaFoldDB" id="A0A9X1ZW37"/>
<dbReference type="Pfam" id="PF13115">
    <property type="entry name" value="YtkA"/>
    <property type="match status" value="1"/>
</dbReference>
<dbReference type="EMBL" id="JAKRYL010000004">
    <property type="protein sequence ID" value="MCL7746614.1"/>
    <property type="molecule type" value="Genomic_DNA"/>
</dbReference>
<reference evidence="3" key="1">
    <citation type="submission" date="2022-02" db="EMBL/GenBank/DDBJ databases">
        <title>Halalkalibacter sp. nov. isolated from Lonar Lake, India.</title>
        <authorList>
            <person name="Joshi A."/>
            <person name="Thite S."/>
            <person name="Lodha T."/>
        </authorList>
    </citation>
    <scope>NUCLEOTIDE SEQUENCE</scope>
    <source>
        <strain evidence="3">MEB205</strain>
    </source>
</reference>
<keyword evidence="4" id="KW-1185">Reference proteome</keyword>
<dbReference type="PROSITE" id="PS51257">
    <property type="entry name" value="PROKAR_LIPOPROTEIN"/>
    <property type="match status" value="1"/>
</dbReference>
<sequence length="247" mass="28201">MRKTTGIVALIVLFLILTACGQTEEEQGSAELVDELTVIEVELDIPEFAEIGEAVTFNSIVTHGDDLVEDANEVIYEIWLEGQKEASIMVEADAQEGHIYSLNYTFEEAGVYHVQTHVTARGMHRMPTEQIQVGEEEISADHSHSHELHDDNHAHHHHHYDVDIDTELKSDRLVVQIVVEGDKYESGNVTFEMWQEEAEQRDWLDLIEVGNGVYELRDIEELSGQYSVIVHIQDEELHEHVDMTLDF</sequence>
<proteinExistence type="predicted"/>
<protein>
    <submittedName>
        <fullName evidence="3">FixH family protein</fullName>
    </submittedName>
</protein>
<dbReference type="InterPro" id="IPR032693">
    <property type="entry name" value="YtkA-like_dom"/>
</dbReference>
<evidence type="ECO:0000259" key="2">
    <source>
        <dbReference type="Pfam" id="PF13115"/>
    </source>
</evidence>
<name>A0A9X1ZW37_9BACI</name>
<accession>A0A9X1ZW37</accession>
<feature type="chain" id="PRO_5040929257" evidence="1">
    <location>
        <begin position="22"/>
        <end position="247"/>
    </location>
</feature>
<gene>
    <name evidence="3" type="ORF">MF646_05690</name>
</gene>